<proteinExistence type="predicted"/>
<reference evidence="1 2" key="1">
    <citation type="submission" date="2020-06" db="EMBL/GenBank/DDBJ databases">
        <title>REHAB project genomes.</title>
        <authorList>
            <person name="Shaw L.P."/>
        </authorList>
    </citation>
    <scope>NUCLEOTIDE SEQUENCE [LARGE SCALE GENOMIC DNA]</scope>
    <source>
        <strain evidence="1 2">RHB28-C13</strain>
    </source>
</reference>
<dbReference type="GeneID" id="75058464"/>
<dbReference type="Proteomes" id="UP000510927">
    <property type="component" value="Chromosome"/>
</dbReference>
<dbReference type="InterPro" id="IPR021242">
    <property type="entry name" value="DUF2799"/>
</dbReference>
<dbReference type="OMA" id="DWYQIGY"/>
<dbReference type="NCBIfam" id="NF008518">
    <property type="entry name" value="PRK11443.1"/>
    <property type="match status" value="1"/>
</dbReference>
<evidence type="ECO:0000313" key="2">
    <source>
        <dbReference type="Proteomes" id="UP000510927"/>
    </source>
</evidence>
<protein>
    <submittedName>
        <fullName evidence="1">DUF2799 domain-containing protein</fullName>
    </submittedName>
</protein>
<dbReference type="Pfam" id="PF10973">
    <property type="entry name" value="DUF2799"/>
    <property type="match status" value="1"/>
</dbReference>
<sequence length="124" mass="13771">MKILAGFVISLFLCGCQVDPYTHSPTWTGTDWYDAGMEDALAGFAAKDNETLAQTYNDRAVNRSYYLRGYSEGQRKTCEPGLMFARGISGKTFPASCENVENVKELHEKWQAGADENATSTRLN</sequence>
<name>A0A7K4HZ21_ESCFE</name>
<evidence type="ECO:0000313" key="1">
    <source>
        <dbReference type="EMBL" id="QLM99295.1"/>
    </source>
</evidence>
<gene>
    <name evidence="1" type="ORF">HVY52_05550</name>
</gene>
<accession>A0A7K4HZ21</accession>
<dbReference type="RefSeq" id="WP_000696055.1">
    <property type="nucleotide sequence ID" value="NZ_AP027926.1"/>
</dbReference>
<dbReference type="AlphaFoldDB" id="A0A7K4HZ21"/>
<organism evidence="1 2">
    <name type="scientific">Escherichia fergusonii</name>
    <dbReference type="NCBI Taxonomy" id="564"/>
    <lineage>
        <taxon>Bacteria</taxon>
        <taxon>Pseudomonadati</taxon>
        <taxon>Pseudomonadota</taxon>
        <taxon>Gammaproteobacteria</taxon>
        <taxon>Enterobacterales</taxon>
        <taxon>Enterobacteriaceae</taxon>
        <taxon>Escherichia</taxon>
    </lineage>
</organism>
<dbReference type="EMBL" id="CP055675">
    <property type="protein sequence ID" value="QLM99295.1"/>
    <property type="molecule type" value="Genomic_DNA"/>
</dbReference>
<dbReference type="PROSITE" id="PS51257">
    <property type="entry name" value="PROKAR_LIPOPROTEIN"/>
    <property type="match status" value="1"/>
</dbReference>